<feature type="domain" description="L-tryptophan decarboxylase PsiD-like" evidence="3">
    <location>
        <begin position="51"/>
        <end position="186"/>
    </location>
</feature>
<evidence type="ECO:0000313" key="5">
    <source>
        <dbReference type="Proteomes" id="UP000283269"/>
    </source>
</evidence>
<organism evidence="4 5">
    <name type="scientific">Psilocybe cyanescens</name>
    <dbReference type="NCBI Taxonomy" id="93625"/>
    <lineage>
        <taxon>Eukaryota</taxon>
        <taxon>Fungi</taxon>
        <taxon>Dikarya</taxon>
        <taxon>Basidiomycota</taxon>
        <taxon>Agaricomycotina</taxon>
        <taxon>Agaricomycetes</taxon>
        <taxon>Agaricomycetidae</taxon>
        <taxon>Agaricales</taxon>
        <taxon>Agaricineae</taxon>
        <taxon>Strophariaceae</taxon>
        <taxon>Psilocybe</taxon>
    </lineage>
</organism>
<keyword evidence="5" id="KW-1185">Reference proteome</keyword>
<dbReference type="GO" id="GO:0005739">
    <property type="term" value="C:mitochondrion"/>
    <property type="evidence" value="ECO:0007669"/>
    <property type="project" value="TreeGrafter"/>
</dbReference>
<evidence type="ECO:0000313" key="4">
    <source>
        <dbReference type="EMBL" id="PPQ91232.1"/>
    </source>
</evidence>
<accession>A0A409XKE4</accession>
<protein>
    <recommendedName>
        <fullName evidence="3">L-tryptophan decarboxylase PsiD-like domain-containing protein</fullName>
    </recommendedName>
</protein>
<dbReference type="EMBL" id="NHYD01001415">
    <property type="protein sequence ID" value="PPQ91232.1"/>
    <property type="molecule type" value="Genomic_DNA"/>
</dbReference>
<dbReference type="InterPro" id="IPR022237">
    <property type="entry name" value="PsiD-like"/>
</dbReference>
<evidence type="ECO:0000259" key="3">
    <source>
        <dbReference type="Pfam" id="PF12588"/>
    </source>
</evidence>
<dbReference type="Proteomes" id="UP000283269">
    <property type="component" value="Unassembled WGS sequence"/>
</dbReference>
<dbReference type="AlphaFoldDB" id="A0A409XKE4"/>
<reference evidence="4 5" key="1">
    <citation type="journal article" date="2018" name="Evol. Lett.">
        <title>Horizontal gene cluster transfer increased hallucinogenic mushroom diversity.</title>
        <authorList>
            <person name="Reynolds H.T."/>
            <person name="Vijayakumar V."/>
            <person name="Gluck-Thaler E."/>
            <person name="Korotkin H.B."/>
            <person name="Matheny P.B."/>
            <person name="Slot J.C."/>
        </authorList>
    </citation>
    <scope>NUCLEOTIDE SEQUENCE [LARGE SCALE GENOMIC DNA]</scope>
    <source>
        <strain evidence="4 5">2631</strain>
    </source>
</reference>
<comment type="caution">
    <text evidence="4">The sequence shown here is derived from an EMBL/GenBank/DDBJ whole genome shotgun (WGS) entry which is preliminary data.</text>
</comment>
<evidence type="ECO:0000256" key="2">
    <source>
        <dbReference type="ARBA" id="ARBA00023239"/>
    </source>
</evidence>
<dbReference type="GO" id="GO:0006646">
    <property type="term" value="P:phosphatidylethanolamine biosynthetic process"/>
    <property type="evidence" value="ECO:0007669"/>
    <property type="project" value="TreeGrafter"/>
</dbReference>
<evidence type="ECO:0000256" key="1">
    <source>
        <dbReference type="ARBA" id="ARBA00022793"/>
    </source>
</evidence>
<dbReference type="PANTHER" id="PTHR10067:SF9">
    <property type="entry name" value="PHOSPHATIDYLSERINE DECARBOXYLASE FAMILY PROTEIN (AFU_ORTHOLOGUE AFUA_7G01730)"/>
    <property type="match status" value="1"/>
</dbReference>
<gene>
    <name evidence="4" type="ORF">CVT25_000087</name>
</gene>
<dbReference type="InParanoid" id="A0A409XKE4"/>
<dbReference type="InterPro" id="IPR003817">
    <property type="entry name" value="PS_Dcarbxylase"/>
</dbReference>
<dbReference type="Pfam" id="PF12588">
    <property type="entry name" value="PSDC"/>
    <property type="match status" value="1"/>
</dbReference>
<dbReference type="STRING" id="93625.A0A409XKE4"/>
<sequence length="430" mass="47974">MVSCDDLIQLSNYHRDDASLPPVDQNTVVEVWPSKSSETFNQQALTSLDLHPIIQEFQQLVEKDADIFMCFNQMFEEVPLRPPYNRDPTGKPQVRDYVTMLHLFNDTIHKAPAFEQNDFVGFPINTILDWPMATPSGYRAFTNSKVNAMFQKMFEVWVAFLVSPESCSVLNNTPSGWFGSAAIKAMPNFTETFVCDPSAPHHGFTSWDDFFTRVFRPGARPIASPNDDSIITSACESTVYKIAHNIKKRDAFWLKGEPYSLFHMLDYDPLAEQFIGGTICQGFLTALNYHRWASPVSGRVVKTINIPGTYYAKSPIMGFVDGRGPDPDDPNLNQAFITSLATRALVFIDAVNPSIGLMCFIGVGMAEVSTCEITLKQGQTVKKGDELGMFHYGGSTHCLIFRPETKVEFAADYKVNAAVKLNAAIAKVIP</sequence>
<name>A0A409XKE4_PSICY</name>
<keyword evidence="2" id="KW-0456">Lyase</keyword>
<dbReference type="PANTHER" id="PTHR10067">
    <property type="entry name" value="PHOSPHATIDYLSERINE DECARBOXYLASE"/>
    <property type="match status" value="1"/>
</dbReference>
<proteinExistence type="predicted"/>
<dbReference type="OrthoDB" id="5973539at2759"/>
<dbReference type="Pfam" id="PF02666">
    <property type="entry name" value="PS_Dcarbxylase"/>
    <property type="match status" value="1"/>
</dbReference>
<dbReference type="GO" id="GO:0004609">
    <property type="term" value="F:phosphatidylserine decarboxylase activity"/>
    <property type="evidence" value="ECO:0007669"/>
    <property type="project" value="InterPro"/>
</dbReference>
<keyword evidence="1" id="KW-0210">Decarboxylase</keyword>